<dbReference type="PROSITE" id="PS00356">
    <property type="entry name" value="HTH_LACI_1"/>
    <property type="match status" value="1"/>
</dbReference>
<dbReference type="InterPro" id="IPR010982">
    <property type="entry name" value="Lambda_DNA-bd_dom_sf"/>
</dbReference>
<dbReference type="Gene3D" id="3.40.50.2300">
    <property type="match status" value="2"/>
</dbReference>
<evidence type="ECO:0000313" key="7">
    <source>
        <dbReference type="Proteomes" id="UP000183203"/>
    </source>
</evidence>
<accession>A0A1G6GT62</accession>
<dbReference type="EMBL" id="FMYG01000001">
    <property type="protein sequence ID" value="SDB85129.1"/>
    <property type="molecule type" value="Genomic_DNA"/>
</dbReference>
<dbReference type="CDD" id="cd01392">
    <property type="entry name" value="HTH_LacI"/>
    <property type="match status" value="1"/>
</dbReference>
<dbReference type="InterPro" id="IPR028082">
    <property type="entry name" value="Peripla_BP_I"/>
</dbReference>
<dbReference type="SUPFAM" id="SSF47413">
    <property type="entry name" value="lambda repressor-like DNA-binding domains"/>
    <property type="match status" value="1"/>
</dbReference>
<protein>
    <submittedName>
        <fullName evidence="6">Transcriptional regulator, LacI family</fullName>
    </submittedName>
</protein>
<dbReference type="Proteomes" id="UP000183203">
    <property type="component" value="Unassembled WGS sequence"/>
</dbReference>
<dbReference type="SUPFAM" id="SSF53822">
    <property type="entry name" value="Periplasmic binding protein-like I"/>
    <property type="match status" value="1"/>
</dbReference>
<keyword evidence="3" id="KW-0238">DNA-binding</keyword>
<dbReference type="PROSITE" id="PS50932">
    <property type="entry name" value="HTH_LACI_2"/>
    <property type="match status" value="1"/>
</dbReference>
<dbReference type="InterPro" id="IPR046335">
    <property type="entry name" value="LacI/GalR-like_sensor"/>
</dbReference>
<dbReference type="OrthoDB" id="37081at2"/>
<dbReference type="GO" id="GO:0000976">
    <property type="term" value="F:transcription cis-regulatory region binding"/>
    <property type="evidence" value="ECO:0007669"/>
    <property type="project" value="TreeGrafter"/>
</dbReference>
<evidence type="ECO:0000256" key="4">
    <source>
        <dbReference type="ARBA" id="ARBA00023163"/>
    </source>
</evidence>
<dbReference type="STRING" id="993073.AS029_02065"/>
<evidence type="ECO:0000256" key="1">
    <source>
        <dbReference type="ARBA" id="ARBA00022491"/>
    </source>
</evidence>
<reference evidence="6 7" key="1">
    <citation type="submission" date="2016-09" db="EMBL/GenBank/DDBJ databases">
        <authorList>
            <person name="Capua I."/>
            <person name="De Benedictis P."/>
            <person name="Joannis T."/>
            <person name="Lombin L.H."/>
            <person name="Cattoli G."/>
        </authorList>
    </citation>
    <scope>NUCLEOTIDE SEQUENCE [LARGE SCALE GENOMIC DNA]</scope>
    <source>
        <strain evidence="6 7">NIO-1002</strain>
    </source>
</reference>
<dbReference type="RefSeq" id="WP_058230917.1">
    <property type="nucleotide sequence ID" value="NZ_FMYG01000001.1"/>
</dbReference>
<dbReference type="Gene3D" id="1.10.260.40">
    <property type="entry name" value="lambda repressor-like DNA-binding domains"/>
    <property type="match status" value="1"/>
</dbReference>
<organism evidence="6 7">
    <name type="scientific">Microbacterium enclense</name>
    <dbReference type="NCBI Taxonomy" id="993073"/>
    <lineage>
        <taxon>Bacteria</taxon>
        <taxon>Bacillati</taxon>
        <taxon>Actinomycetota</taxon>
        <taxon>Actinomycetes</taxon>
        <taxon>Micrococcales</taxon>
        <taxon>Microbacteriaceae</taxon>
        <taxon>Microbacterium</taxon>
    </lineage>
</organism>
<dbReference type="Pfam" id="PF00356">
    <property type="entry name" value="LacI"/>
    <property type="match status" value="1"/>
</dbReference>
<keyword evidence="2" id="KW-0805">Transcription regulation</keyword>
<dbReference type="InterPro" id="IPR000843">
    <property type="entry name" value="HTH_LacI"/>
</dbReference>
<evidence type="ECO:0000313" key="6">
    <source>
        <dbReference type="EMBL" id="SDB85129.1"/>
    </source>
</evidence>
<keyword evidence="1" id="KW-0678">Repressor</keyword>
<dbReference type="Pfam" id="PF13377">
    <property type="entry name" value="Peripla_BP_3"/>
    <property type="match status" value="1"/>
</dbReference>
<dbReference type="SMART" id="SM00354">
    <property type="entry name" value="HTH_LACI"/>
    <property type="match status" value="1"/>
</dbReference>
<dbReference type="CDD" id="cd06291">
    <property type="entry name" value="PBP1_Qymf-like"/>
    <property type="match status" value="1"/>
</dbReference>
<evidence type="ECO:0000256" key="3">
    <source>
        <dbReference type="ARBA" id="ARBA00023125"/>
    </source>
</evidence>
<dbReference type="AlphaFoldDB" id="A0A1G6GT62"/>
<proteinExistence type="predicted"/>
<dbReference type="PANTHER" id="PTHR30146:SF95">
    <property type="entry name" value="RIBOSE OPERON REPRESSOR"/>
    <property type="match status" value="1"/>
</dbReference>
<evidence type="ECO:0000259" key="5">
    <source>
        <dbReference type="PROSITE" id="PS50932"/>
    </source>
</evidence>
<dbReference type="PANTHER" id="PTHR30146">
    <property type="entry name" value="LACI-RELATED TRANSCRIPTIONAL REPRESSOR"/>
    <property type="match status" value="1"/>
</dbReference>
<keyword evidence="4" id="KW-0804">Transcription</keyword>
<sequence length="324" mass="35304">MSRPKLQDVAARAGVSVTTVSRVLNNRGYLSDDIKKRVDDAVAELGYRPNEIARSLIGQRSTLVGLIVPTVADPFFGELASHAEGALAERGYKMLLCDCHDTPEREEKYLDLLQGNRVDGIISSTHNRDVAGYGRADLPIVAIDRRLGDGIPTVHSDNRTGGVLATEHLIARGSRAPVHLTATDHPGNQRAAAYRERMAAHGLEARVMAYGYDTSLDERRAVIETWLTVNPCDGVFASDDLTALMALEWARKTGRRVPDDLRIVGYDGSAALQLAVPGLTTVRQPIERMARRAVDLLLERMADATADVAAQDPLPVALRHGWTS</sequence>
<dbReference type="GO" id="GO:0003700">
    <property type="term" value="F:DNA-binding transcription factor activity"/>
    <property type="evidence" value="ECO:0007669"/>
    <property type="project" value="TreeGrafter"/>
</dbReference>
<evidence type="ECO:0000256" key="2">
    <source>
        <dbReference type="ARBA" id="ARBA00023015"/>
    </source>
</evidence>
<dbReference type="PRINTS" id="PR00036">
    <property type="entry name" value="HTHLACI"/>
</dbReference>
<gene>
    <name evidence="6" type="ORF">SAMN05216418_0655</name>
</gene>
<name>A0A1G6GT62_9MICO</name>
<feature type="domain" description="HTH lacI-type" evidence="5">
    <location>
        <begin position="4"/>
        <end position="58"/>
    </location>
</feature>